<feature type="compositionally biased region" description="Acidic residues" evidence="8">
    <location>
        <begin position="567"/>
        <end position="582"/>
    </location>
</feature>
<dbReference type="EMBL" id="JBJQND010000013">
    <property type="protein sequence ID" value="KAL3857657.1"/>
    <property type="molecule type" value="Genomic_DNA"/>
</dbReference>
<feature type="compositionally biased region" description="Polar residues" evidence="8">
    <location>
        <begin position="1043"/>
        <end position="1087"/>
    </location>
</feature>
<keyword evidence="5" id="KW-0862">Zinc</keyword>
<reference evidence="10 11" key="1">
    <citation type="submission" date="2024-11" db="EMBL/GenBank/DDBJ databases">
        <title>Chromosome-level genome assembly of the freshwater bivalve Anodonta woodiana.</title>
        <authorList>
            <person name="Chen X."/>
        </authorList>
    </citation>
    <scope>NUCLEOTIDE SEQUENCE [LARGE SCALE GENOMIC DNA]</scope>
    <source>
        <strain evidence="10">MN2024</strain>
        <tissue evidence="10">Gills</tissue>
    </source>
</reference>
<evidence type="ECO:0000313" key="11">
    <source>
        <dbReference type="Proteomes" id="UP001634394"/>
    </source>
</evidence>
<keyword evidence="4 7" id="KW-0863">Zinc-finger</keyword>
<feature type="region of interest" description="Disordered" evidence="8">
    <location>
        <begin position="829"/>
        <end position="880"/>
    </location>
</feature>
<evidence type="ECO:0000256" key="6">
    <source>
        <dbReference type="ARBA" id="ARBA00023242"/>
    </source>
</evidence>
<feature type="domain" description="C2H2-type" evidence="9">
    <location>
        <begin position="1142"/>
        <end position="1170"/>
    </location>
</feature>
<evidence type="ECO:0000256" key="3">
    <source>
        <dbReference type="ARBA" id="ARBA00022737"/>
    </source>
</evidence>
<feature type="compositionally biased region" description="Acidic residues" evidence="8">
    <location>
        <begin position="536"/>
        <end position="558"/>
    </location>
</feature>
<feature type="compositionally biased region" description="Low complexity" evidence="8">
    <location>
        <begin position="1022"/>
        <end position="1042"/>
    </location>
</feature>
<comment type="subcellular location">
    <subcellularLocation>
        <location evidence="1">Nucleus</location>
    </subcellularLocation>
</comment>
<dbReference type="PANTHER" id="PTHR24406">
    <property type="entry name" value="TRANSCRIPTIONAL REPRESSOR CTCFL-RELATED"/>
    <property type="match status" value="1"/>
</dbReference>
<evidence type="ECO:0000259" key="9">
    <source>
        <dbReference type="PROSITE" id="PS50157"/>
    </source>
</evidence>
<feature type="compositionally biased region" description="Polar residues" evidence="8">
    <location>
        <begin position="836"/>
        <end position="846"/>
    </location>
</feature>
<dbReference type="EMBL" id="JBJQND010000013">
    <property type="protein sequence ID" value="KAL3857658.1"/>
    <property type="molecule type" value="Genomic_DNA"/>
</dbReference>
<dbReference type="SMART" id="SM00355">
    <property type="entry name" value="ZnF_C2H2"/>
    <property type="match status" value="14"/>
</dbReference>
<dbReference type="PROSITE" id="PS50157">
    <property type="entry name" value="ZINC_FINGER_C2H2_2"/>
    <property type="match status" value="2"/>
</dbReference>
<evidence type="ECO:0000256" key="5">
    <source>
        <dbReference type="ARBA" id="ARBA00022833"/>
    </source>
</evidence>
<feature type="compositionally biased region" description="Basic and acidic residues" evidence="8">
    <location>
        <begin position="849"/>
        <end position="864"/>
    </location>
</feature>
<dbReference type="EMBL" id="JBJQND010000013">
    <property type="protein sequence ID" value="KAL3857655.1"/>
    <property type="molecule type" value="Genomic_DNA"/>
</dbReference>
<gene>
    <name evidence="10" type="ORF">ACJMK2_012302</name>
</gene>
<protein>
    <recommendedName>
        <fullName evidence="9">C2H2-type domain-containing protein</fullName>
    </recommendedName>
</protein>
<proteinExistence type="predicted"/>
<evidence type="ECO:0000256" key="1">
    <source>
        <dbReference type="ARBA" id="ARBA00004123"/>
    </source>
</evidence>
<feature type="region of interest" description="Disordered" evidence="8">
    <location>
        <begin position="1309"/>
        <end position="1331"/>
    </location>
</feature>
<dbReference type="InterPro" id="IPR050888">
    <property type="entry name" value="ZnF_C2H2-type_TF"/>
</dbReference>
<evidence type="ECO:0000256" key="4">
    <source>
        <dbReference type="ARBA" id="ARBA00022771"/>
    </source>
</evidence>
<feature type="compositionally biased region" description="Polar residues" evidence="8">
    <location>
        <begin position="121"/>
        <end position="167"/>
    </location>
</feature>
<dbReference type="GO" id="GO:0005634">
    <property type="term" value="C:nucleus"/>
    <property type="evidence" value="ECO:0007669"/>
    <property type="project" value="UniProtKB-SubCell"/>
</dbReference>
<feature type="region of interest" description="Disordered" evidence="8">
    <location>
        <begin position="536"/>
        <end position="582"/>
    </location>
</feature>
<dbReference type="Proteomes" id="UP001634394">
    <property type="component" value="Unassembled WGS sequence"/>
</dbReference>
<comment type="caution">
    <text evidence="10">The sequence shown here is derived from an EMBL/GenBank/DDBJ whole genome shotgun (WGS) entry which is preliminary data.</text>
</comment>
<feature type="compositionally biased region" description="Polar residues" evidence="8">
    <location>
        <begin position="384"/>
        <end position="399"/>
    </location>
</feature>
<feature type="region of interest" description="Disordered" evidence="8">
    <location>
        <begin position="953"/>
        <end position="1102"/>
    </location>
</feature>
<feature type="compositionally biased region" description="Basic and acidic residues" evidence="8">
    <location>
        <begin position="1090"/>
        <end position="1099"/>
    </location>
</feature>
<sequence length="1650" mass="186171">MPKPIPKIFMCVHENCIFETDKRKAIVTHLLRTHSERKEDFECDYCELLLTEEKQMEIHLRMNHPTEPFRYTCVSRIEGVVQSCLKLGMAGGDNYTQAKMAKSPKSGENNSSKKLGPIKSPSKSPRQNGLSNLNTPKSPKNASKSFKIQTKPASGNSPKGKCASTSFSLGPKPADKFMNLYGHANDTPITIKQEPVSHEENTTEDQSLSDFLSQTAFENKTDDFAKSDMDNYEDHAPNEVSGPMEGFSSSIPEGQPKLKIKLNLKSIKNFASVGPKNRYLTPSFNRHSGQRFKRSEPEVYHFIDRIGRRCCPFCPYKTNKNSIRVHLSGKHGLYFVQCSLCSYKGAFPHQVIHHAERVHLGENYQVLQLSKENREHTIDGIAQTGLSSQSPSNSTAQATKKSKPCTPKQLTDKEKNICSESKPGSSKQSKSKIILAPKPPLDAAGGGNVPKCQTSKTPYYKIEYENGQYMYKCTRCPFKTPVRATIYTHKYRHEECDYKCGHCGYRSAPRSNVVFHCKSKHKTLSLKVLSCKDDVDSEGQELDMPQDDEEMTTQDDYDPDSKLEQSECMEEEEDDDEEEEAFDFQIKQEPQESEMAISEDNAGNVTPQIKTIIKVPQFKITLSPPVPKQTAKRRPVAKVKSQDGYVMSTNKLYRFNREGNPKFVCVLCPYGADTHPKMKHHLYRHRPQRFKCPYCSHRKYPRSYVVRHVRDTHKDKPLRVIDLMMSDDIVSLEGDMDDRVGVAESQYMVQEEDEGNYFPEYADQNQSVTGNQELAVDRLPIKLEALKKEMEEDYHGKDFEAMEEEENLAMYLDNSLDPSDQLRLQISQKRKDGSLADSSAKSSQYGVDSAKEMAAERQLDDSSNKPRKKPPQPSVKISSQDYYINQGGSPRYMCNHCDYSTDKYSTIHSHVNKHEKQLYECLYCGYTKSPRSIVEDHIRDVHKDKPVIVKDLKINVDTSRPGQDETDHSQTVNNKRKLSVDTPTGAGSTKKTKTSMDSSKITSATPKLNFKWPAPRSKHEISVPSRSSSSSPDSAKNKSSGSVTSKNSQNSVLPSAGTPPQTVQKSKPSPGQQMANQNGGSKPSSASHVGDGRNSDGKKMSSKGNFKTLYKCAFDPDTCHHISKDKSKMKQHLFHHVEYKPWTCNYCGMAGTQSSHVKNHIRAEHSDNEMSFSYKKHNYLEKHIEGFLQKSMMTLPIEDYKAVLQRKGISRRNQIRFHRDAEGCYRCPYCDFRTKKDTGTLFDHVKNSHKKPRFRCHWCEHRAFYRSEIRKHHRREHPMAEFQVDELDLTEYTDDVNDDIVSFEDSIDGFEEEGSNSPASSFSDSFDQHQSSSLTDIDDHLEYQQITVKEEKPDYIEEPAVKSTSQLKTSTSALQGSKVIANSGNDEIETADPFRCGHCSFTASLRMKVKLHCQNKHPEKPLLVRESQRAPTSFKIHGITVHPPSSKSSTVEVKLPDLLLSQGNVFGKELKAAGVNTINLNSLSPEKFRQVKMAITQEDSLSSLESEPNDDNLSTALKDGKEMDLIQELPRIKRSEKKDGLALSNLLSSSDKTKEGLACDVSQDFESDIEESISSLFDHSIDSPPISVKENSLTGDRECAGSKKACFDNGGATFLIEDNMKGKASEYNLKNHSKTKSGVYAPSSKEDSFF</sequence>
<name>A0ABD3V9U5_SINWO</name>
<dbReference type="Gene3D" id="3.30.160.60">
    <property type="entry name" value="Classic Zinc Finger"/>
    <property type="match status" value="5"/>
</dbReference>
<evidence type="ECO:0000256" key="8">
    <source>
        <dbReference type="SAM" id="MobiDB-lite"/>
    </source>
</evidence>
<keyword evidence="6" id="KW-0539">Nucleus</keyword>
<keyword evidence="3" id="KW-0677">Repeat</keyword>
<accession>A0ABD3V9U5</accession>
<dbReference type="PROSITE" id="PS00028">
    <property type="entry name" value="ZINC_FINGER_C2H2_1"/>
    <property type="match status" value="1"/>
</dbReference>
<dbReference type="EMBL" id="JBJQND010000013">
    <property type="protein sequence ID" value="KAL3857656.1"/>
    <property type="molecule type" value="Genomic_DNA"/>
</dbReference>
<organism evidence="10 11">
    <name type="scientific">Sinanodonta woodiana</name>
    <name type="common">Chinese pond mussel</name>
    <name type="synonym">Anodonta woodiana</name>
    <dbReference type="NCBI Taxonomy" id="1069815"/>
    <lineage>
        <taxon>Eukaryota</taxon>
        <taxon>Metazoa</taxon>
        <taxon>Spiralia</taxon>
        <taxon>Lophotrochozoa</taxon>
        <taxon>Mollusca</taxon>
        <taxon>Bivalvia</taxon>
        <taxon>Autobranchia</taxon>
        <taxon>Heteroconchia</taxon>
        <taxon>Palaeoheterodonta</taxon>
        <taxon>Unionida</taxon>
        <taxon>Unionoidea</taxon>
        <taxon>Unionidae</taxon>
        <taxon>Unioninae</taxon>
        <taxon>Sinanodonta</taxon>
    </lineage>
</organism>
<keyword evidence="11" id="KW-1185">Reference proteome</keyword>
<evidence type="ECO:0000313" key="10">
    <source>
        <dbReference type="EMBL" id="KAL3857658.1"/>
    </source>
</evidence>
<evidence type="ECO:0000256" key="7">
    <source>
        <dbReference type="PROSITE-ProRule" id="PRU00042"/>
    </source>
</evidence>
<dbReference type="GO" id="GO:0008270">
    <property type="term" value="F:zinc ion binding"/>
    <property type="evidence" value="ECO:0007669"/>
    <property type="project" value="UniProtKB-KW"/>
</dbReference>
<dbReference type="SUPFAM" id="SSF57667">
    <property type="entry name" value="beta-beta-alpha zinc fingers"/>
    <property type="match status" value="1"/>
</dbReference>
<evidence type="ECO:0000256" key="2">
    <source>
        <dbReference type="ARBA" id="ARBA00022723"/>
    </source>
</evidence>
<dbReference type="InterPro" id="IPR013087">
    <property type="entry name" value="Znf_C2H2_type"/>
</dbReference>
<dbReference type="InterPro" id="IPR036236">
    <property type="entry name" value="Znf_C2H2_sf"/>
</dbReference>
<feature type="region of interest" description="Disordered" evidence="8">
    <location>
        <begin position="96"/>
        <end position="167"/>
    </location>
</feature>
<keyword evidence="2" id="KW-0479">Metal-binding</keyword>
<feature type="domain" description="C2H2-type" evidence="9">
    <location>
        <begin position="919"/>
        <end position="947"/>
    </location>
</feature>
<feature type="region of interest" description="Disordered" evidence="8">
    <location>
        <begin position="382"/>
        <end position="409"/>
    </location>
</feature>
<feature type="compositionally biased region" description="Low complexity" evidence="8">
    <location>
        <begin position="1320"/>
        <end position="1331"/>
    </location>
</feature>